<reference evidence="2" key="1">
    <citation type="submission" date="2016-02" db="EMBL/GenBank/DDBJ databases">
        <title>Dietzia cinnamea strain CD11_5 genome sequencing and assembly.</title>
        <authorList>
            <person name="Kaur G."/>
            <person name="Nair G.R."/>
            <person name="Mayilraj S."/>
        </authorList>
    </citation>
    <scope>NUCLEOTIDE SEQUENCE [LARGE SCALE GENOMIC DNA]</scope>
    <source>
        <strain evidence="2">CD10_2</strain>
    </source>
</reference>
<organism evidence="1 2">
    <name type="scientific">Pseudomonas monteilii</name>
    <dbReference type="NCBI Taxonomy" id="76759"/>
    <lineage>
        <taxon>Bacteria</taxon>
        <taxon>Pseudomonadati</taxon>
        <taxon>Pseudomonadota</taxon>
        <taxon>Gammaproteobacteria</taxon>
        <taxon>Pseudomonadales</taxon>
        <taxon>Pseudomonadaceae</taxon>
        <taxon>Pseudomonas</taxon>
    </lineage>
</organism>
<proteinExistence type="predicted"/>
<comment type="caution">
    <text evidence="1">The sequence shown here is derived from an EMBL/GenBank/DDBJ whole genome shotgun (WGS) entry which is preliminary data.</text>
</comment>
<protein>
    <submittedName>
        <fullName evidence="1">Uncharacterized protein</fullName>
    </submittedName>
</protein>
<name>A0AAP7KDJ6_9PSED</name>
<evidence type="ECO:0000313" key="1">
    <source>
        <dbReference type="EMBL" id="OAH43460.1"/>
    </source>
</evidence>
<gene>
    <name evidence="1" type="ORF">AYJ70_28055</name>
</gene>
<evidence type="ECO:0000313" key="2">
    <source>
        <dbReference type="Proteomes" id="UP000077242"/>
    </source>
</evidence>
<sequence>MSLKLSAKEFVKSRFPEASIVKQAEALFVLRGVPGLCVSGITEQYVWEGAAQELSDPVLERVRVEAAELSLTAPSK</sequence>
<dbReference type="AlphaFoldDB" id="A0AAP7KDJ6"/>
<dbReference type="EMBL" id="LSTU01000069">
    <property type="protein sequence ID" value="OAH43460.1"/>
    <property type="molecule type" value="Genomic_DNA"/>
</dbReference>
<dbReference type="RefSeq" id="WP_054902294.1">
    <property type="nucleotide sequence ID" value="NZ_JAJSQR010000040.1"/>
</dbReference>
<dbReference type="Proteomes" id="UP000077242">
    <property type="component" value="Unassembled WGS sequence"/>
</dbReference>
<accession>A0AAP7KDJ6</accession>